<feature type="transmembrane region" description="Helical" evidence="1">
    <location>
        <begin position="20"/>
        <end position="42"/>
    </location>
</feature>
<evidence type="ECO:0000256" key="1">
    <source>
        <dbReference type="SAM" id="Phobius"/>
    </source>
</evidence>
<feature type="transmembrane region" description="Helical" evidence="1">
    <location>
        <begin position="429"/>
        <end position="449"/>
    </location>
</feature>
<feature type="transmembrane region" description="Helical" evidence="1">
    <location>
        <begin position="354"/>
        <end position="376"/>
    </location>
</feature>
<organism evidence="2 3">
    <name type="scientific">Uabimicrobium amorphum</name>
    <dbReference type="NCBI Taxonomy" id="2596890"/>
    <lineage>
        <taxon>Bacteria</taxon>
        <taxon>Pseudomonadati</taxon>
        <taxon>Planctomycetota</taxon>
        <taxon>Candidatus Uabimicrobiia</taxon>
        <taxon>Candidatus Uabimicrobiales</taxon>
        <taxon>Candidatus Uabimicrobiaceae</taxon>
        <taxon>Candidatus Uabimicrobium</taxon>
    </lineage>
</organism>
<feature type="transmembrane region" description="Helical" evidence="1">
    <location>
        <begin position="159"/>
        <end position="179"/>
    </location>
</feature>
<keyword evidence="1" id="KW-0472">Membrane</keyword>
<dbReference type="InterPro" id="IPR036259">
    <property type="entry name" value="MFS_trans_sf"/>
</dbReference>
<feature type="transmembrane region" description="Helical" evidence="1">
    <location>
        <begin position="251"/>
        <end position="268"/>
    </location>
</feature>
<dbReference type="SUPFAM" id="SSF103473">
    <property type="entry name" value="MFS general substrate transporter"/>
    <property type="match status" value="1"/>
</dbReference>
<keyword evidence="1" id="KW-1133">Transmembrane helix</keyword>
<evidence type="ECO:0000313" key="2">
    <source>
        <dbReference type="EMBL" id="BBM86568.1"/>
    </source>
</evidence>
<protein>
    <recommendedName>
        <fullName evidence="4">Major facilitator superfamily (MFS) profile domain-containing protein</fullName>
    </recommendedName>
</protein>
<dbReference type="Gene3D" id="1.20.1250.20">
    <property type="entry name" value="MFS general substrate transporter like domains"/>
    <property type="match status" value="1"/>
</dbReference>
<gene>
    <name evidence="2" type="ORF">UABAM_04954</name>
</gene>
<keyword evidence="3" id="KW-1185">Reference proteome</keyword>
<feature type="transmembrane region" description="Helical" evidence="1">
    <location>
        <begin position="86"/>
        <end position="106"/>
    </location>
</feature>
<evidence type="ECO:0000313" key="3">
    <source>
        <dbReference type="Proteomes" id="UP000326354"/>
    </source>
</evidence>
<dbReference type="AlphaFoldDB" id="A0A5S9IR44"/>
<feature type="transmembrane region" description="Helical" evidence="1">
    <location>
        <begin position="112"/>
        <end position="131"/>
    </location>
</feature>
<feature type="transmembrane region" description="Helical" evidence="1">
    <location>
        <begin position="288"/>
        <end position="307"/>
    </location>
</feature>
<reference evidence="2 3" key="1">
    <citation type="submission" date="2019-08" db="EMBL/GenBank/DDBJ databases">
        <title>Complete genome sequence of Candidatus Uab amorphum.</title>
        <authorList>
            <person name="Shiratori T."/>
            <person name="Suzuki S."/>
            <person name="Kakizawa Y."/>
            <person name="Ishida K."/>
        </authorList>
    </citation>
    <scope>NUCLEOTIDE SEQUENCE [LARGE SCALE GENOMIC DNA]</scope>
    <source>
        <strain evidence="2 3">SRT547</strain>
    </source>
</reference>
<feature type="transmembrane region" description="Helical" evidence="1">
    <location>
        <begin position="54"/>
        <end position="74"/>
    </location>
</feature>
<name>A0A5S9IR44_UABAM</name>
<keyword evidence="1" id="KW-0812">Transmembrane</keyword>
<dbReference type="KEGG" id="uam:UABAM_04954"/>
<dbReference type="EMBL" id="AP019860">
    <property type="protein sequence ID" value="BBM86568.1"/>
    <property type="molecule type" value="Genomic_DNA"/>
</dbReference>
<feature type="transmembrane region" description="Helical" evidence="1">
    <location>
        <begin position="397"/>
        <end position="417"/>
    </location>
</feature>
<dbReference type="Proteomes" id="UP000326354">
    <property type="component" value="Chromosome"/>
</dbReference>
<dbReference type="RefSeq" id="WP_151970617.1">
    <property type="nucleotide sequence ID" value="NZ_AP019860.1"/>
</dbReference>
<feature type="transmembrane region" description="Helical" evidence="1">
    <location>
        <begin position="191"/>
        <end position="211"/>
    </location>
</feature>
<evidence type="ECO:0008006" key="4">
    <source>
        <dbReference type="Google" id="ProtNLM"/>
    </source>
</evidence>
<proteinExistence type="predicted"/>
<feature type="transmembrane region" description="Helical" evidence="1">
    <location>
        <begin position="319"/>
        <end position="342"/>
    </location>
</feature>
<sequence length="458" mass="52849">MQNNTDNFQPLKETRNLYFFIRIVEYLEVGFFWFLISIVSLILNSDTLQTQYNIRNFIFSITLVMFSNAFWEVITGWYADKFKRKYSIVAGFISCICGWIIIGLSILLNNHLLWTVGLIVWSLYPALVSGARDAWFVDRCNYYLQSFDLRDFQEKTFKISNIVGLIVAPFSALICWSIFEMWGLSINVSQIIPGALSCILIIISFCCIAVYRVTRKVQEEYHEHISYKINDSMVSFIKEGVKYSTTKPYKWFVLAHIGGVGFLYMWSFTCWPFILQLQEPGFFIFNKFYIFIFILISILGGINGLLLSAMGRYISKRKLLLILSSWYMLPLTFIAPICRYYGFSLFDANGEFKAALFFFAAFMFRSTYAAFYGILISEGNNLIVSKNKKKRALLSSLASAYTAAVFGIMGAVLLYFIELKTLLNTIGFMWTYFGCFFFLISVYGTYSIFKGQSNVSTT</sequence>
<accession>A0A5S9IR44</accession>